<protein>
    <submittedName>
        <fullName evidence="4">Diguanylate cyclase/phosphodiesterase</fullName>
    </submittedName>
</protein>
<feature type="domain" description="EAL" evidence="2">
    <location>
        <begin position="394"/>
        <end position="634"/>
    </location>
</feature>
<dbReference type="Gene3D" id="3.20.20.450">
    <property type="entry name" value="EAL domain"/>
    <property type="match status" value="1"/>
</dbReference>
<dbReference type="Pfam" id="PF00990">
    <property type="entry name" value="GGDEF"/>
    <property type="match status" value="1"/>
</dbReference>
<keyword evidence="5" id="KW-1185">Reference proteome</keyword>
<reference evidence="4 5" key="1">
    <citation type="submission" date="2019-03" db="EMBL/GenBank/DDBJ databases">
        <title>Genomic Encyclopedia of Type Strains, Phase IV (KMG-IV): sequencing the most valuable type-strain genomes for metagenomic binning, comparative biology and taxonomic classification.</title>
        <authorList>
            <person name="Goeker M."/>
        </authorList>
    </citation>
    <scope>NUCLEOTIDE SEQUENCE [LARGE SCALE GENOMIC DNA]</scope>
    <source>
        <strain evidence="4 5">DSM 18577</strain>
    </source>
</reference>
<evidence type="ECO:0000256" key="1">
    <source>
        <dbReference type="SAM" id="Phobius"/>
    </source>
</evidence>
<keyword evidence="1" id="KW-0812">Transmembrane</keyword>
<dbReference type="InterPro" id="IPR000160">
    <property type="entry name" value="GGDEF_dom"/>
</dbReference>
<sequence length="634" mass="71767">MKLSNKFILFIVICVVTAVGLVGIGGALTFRKLAYDQQSFKIKAIVQLLDSQLDVQPDTPEFEQWLPNWLHAHQIIRMDVSNKGGTVYTFRDVRYHGNTNLLIHYHFQLKSHPNFSITLWVESPFKRLRYAPDAMVYVFLGVIIVAVGLLISIQWLKNAFKGAERLEWRGRRIIGGHQDGVMNAEPGEWPRSASRAINQLLLQLENSRQDRARFDRMIRENAFIDELTGLANLTHFSNRLETEMLDGDANIGAVLLFQITILDEFNYIHSQEAGDVLLQQFAQLLNNYAKNNTNAIVGRVGGDQFALLLAQVTLAQAESVSLALLKQLERIPLPSGFYSDDYIAVGIAGYQFGDSPQEVMHQAEDALRVAKQQGGNAWFTVDRQLTATYIGQGSVRWRAMLEEALSLGKVCYFEQLIYARNRIPYSVELLARIQDSDSTWLTASVFWPWVERCGMVKQFDYLAIENALERLKTSTISVNINLDVETLQEKAVIRRLIYWAMETNPRQAGRLIIELKEQQVAFLGRRQQARINALREKGILIAIDRAGQNVLSTQYINDLQPAYIKLHPSLVRDLARRQVNRLAISSLLASAEGKAKVVAVGVESDRDWQVLERLGVNAGQGNWFSPVIAPEKED</sequence>
<evidence type="ECO:0000259" key="3">
    <source>
        <dbReference type="PROSITE" id="PS50887"/>
    </source>
</evidence>
<dbReference type="PANTHER" id="PTHR33121">
    <property type="entry name" value="CYCLIC DI-GMP PHOSPHODIESTERASE PDEF"/>
    <property type="match status" value="1"/>
</dbReference>
<feature type="transmembrane region" description="Helical" evidence="1">
    <location>
        <begin position="7"/>
        <end position="30"/>
    </location>
</feature>
<dbReference type="CDD" id="cd01948">
    <property type="entry name" value="EAL"/>
    <property type="match status" value="1"/>
</dbReference>
<dbReference type="SUPFAM" id="SSF55073">
    <property type="entry name" value="Nucleotide cyclase"/>
    <property type="match status" value="1"/>
</dbReference>
<dbReference type="PANTHER" id="PTHR33121:SF32">
    <property type="entry name" value="RNASE E SPECIFICITY FACTOR CSRD"/>
    <property type="match status" value="1"/>
</dbReference>
<dbReference type="Pfam" id="PF17157">
    <property type="entry name" value="GAPES4"/>
    <property type="match status" value="1"/>
</dbReference>
<dbReference type="InterPro" id="IPR043128">
    <property type="entry name" value="Rev_trsase/Diguanyl_cyclase"/>
</dbReference>
<dbReference type="GO" id="GO:0071111">
    <property type="term" value="F:cyclic-guanylate-specific phosphodiesterase activity"/>
    <property type="evidence" value="ECO:0007669"/>
    <property type="project" value="InterPro"/>
</dbReference>
<evidence type="ECO:0000259" key="2">
    <source>
        <dbReference type="PROSITE" id="PS50883"/>
    </source>
</evidence>
<dbReference type="Gene3D" id="3.30.70.270">
    <property type="match status" value="1"/>
</dbReference>
<comment type="caution">
    <text evidence="4">The sequence shown here is derived from an EMBL/GenBank/DDBJ whole genome shotgun (WGS) entry which is preliminary data.</text>
</comment>
<dbReference type="InterPro" id="IPR029787">
    <property type="entry name" value="Nucleotide_cyclase"/>
</dbReference>
<feature type="transmembrane region" description="Helical" evidence="1">
    <location>
        <begin position="134"/>
        <end position="156"/>
    </location>
</feature>
<dbReference type="InterPro" id="IPR035919">
    <property type="entry name" value="EAL_sf"/>
</dbReference>
<dbReference type="InterPro" id="IPR001633">
    <property type="entry name" value="EAL_dom"/>
</dbReference>
<feature type="domain" description="GGDEF" evidence="3">
    <location>
        <begin position="250"/>
        <end position="383"/>
    </location>
</feature>
<dbReference type="SUPFAM" id="SSF141868">
    <property type="entry name" value="EAL domain-like"/>
    <property type="match status" value="1"/>
</dbReference>
<dbReference type="EMBL" id="SMGD01000003">
    <property type="protein sequence ID" value="TCK63207.1"/>
    <property type="molecule type" value="Genomic_DNA"/>
</dbReference>
<keyword evidence="1" id="KW-0472">Membrane</keyword>
<dbReference type="Pfam" id="PF00563">
    <property type="entry name" value="EAL"/>
    <property type="match status" value="1"/>
</dbReference>
<dbReference type="InterPro" id="IPR050706">
    <property type="entry name" value="Cyclic-di-GMP_PDE-like"/>
</dbReference>
<dbReference type="OrthoDB" id="5894408at2"/>
<dbReference type="PROSITE" id="PS50887">
    <property type="entry name" value="GGDEF"/>
    <property type="match status" value="1"/>
</dbReference>
<dbReference type="SMART" id="SM00267">
    <property type="entry name" value="GGDEF"/>
    <property type="match status" value="1"/>
</dbReference>
<gene>
    <name evidence="4" type="ORF">EV690_0304</name>
</gene>
<evidence type="ECO:0000313" key="5">
    <source>
        <dbReference type="Proteomes" id="UP000295565"/>
    </source>
</evidence>
<dbReference type="SMART" id="SM00052">
    <property type="entry name" value="EAL"/>
    <property type="match status" value="1"/>
</dbReference>
<dbReference type="AlphaFoldDB" id="A0A4R1KG97"/>
<dbReference type="InterPro" id="IPR033423">
    <property type="entry name" value="GAPES4"/>
</dbReference>
<dbReference type="NCBIfam" id="TIGR00254">
    <property type="entry name" value="GGDEF"/>
    <property type="match status" value="1"/>
</dbReference>
<accession>A0A4R1KG97</accession>
<evidence type="ECO:0000313" key="4">
    <source>
        <dbReference type="EMBL" id="TCK63207.1"/>
    </source>
</evidence>
<name>A0A4R1KG97_9GAMM</name>
<organism evidence="4 5">
    <name type="scientific">Celerinatantimonas diazotrophica</name>
    <dbReference type="NCBI Taxonomy" id="412034"/>
    <lineage>
        <taxon>Bacteria</taxon>
        <taxon>Pseudomonadati</taxon>
        <taxon>Pseudomonadota</taxon>
        <taxon>Gammaproteobacteria</taxon>
        <taxon>Celerinatantimonadaceae</taxon>
        <taxon>Celerinatantimonas</taxon>
    </lineage>
</organism>
<dbReference type="PROSITE" id="PS50883">
    <property type="entry name" value="EAL"/>
    <property type="match status" value="1"/>
</dbReference>
<keyword evidence="1" id="KW-1133">Transmembrane helix</keyword>
<dbReference type="RefSeq" id="WP_131911176.1">
    <property type="nucleotide sequence ID" value="NZ_OU594967.1"/>
</dbReference>
<proteinExistence type="predicted"/>
<dbReference type="CDD" id="cd01949">
    <property type="entry name" value="GGDEF"/>
    <property type="match status" value="1"/>
</dbReference>
<dbReference type="Proteomes" id="UP000295565">
    <property type="component" value="Unassembled WGS sequence"/>
</dbReference>